<evidence type="ECO:0000259" key="2">
    <source>
        <dbReference type="Pfam" id="PF14032"/>
    </source>
</evidence>
<protein>
    <recommendedName>
        <fullName evidence="2">PknH-like extracellular domain-containing protein</fullName>
    </recommendedName>
</protein>
<feature type="chain" id="PRO_5009825514" description="PknH-like extracellular domain-containing protein" evidence="1">
    <location>
        <begin position="25"/>
        <end position="211"/>
    </location>
</feature>
<evidence type="ECO:0000256" key="1">
    <source>
        <dbReference type="SAM" id="SignalP"/>
    </source>
</evidence>
<sequence length="211" mass="22163">MRTSRLLPLCAVAALLGCTRMVGGAGLLPPTQIPGRLPPEGVEVSRILLDNSRMRGITGAGEELTIIPSMDTTSPVDIDELAATLPAPCRYIYAENTVFGREFAQFRKITYQYPPKGALISEGAAVYPDPDTARSAFDALIGTVAECADSSAGPVLVGDWAADQQTLHTRAGACGRSYLLKTVALLEVTHCGFSESIADLVVINMAAGVPG</sequence>
<feature type="signal peptide" evidence="1">
    <location>
        <begin position="1"/>
        <end position="24"/>
    </location>
</feature>
<keyword evidence="1" id="KW-0732">Signal</keyword>
<organism evidence="3 4">
    <name type="scientific">Mycolicibacter sinensis (strain JDM601)</name>
    <name type="common">Mycobacterium sinense</name>
    <dbReference type="NCBI Taxonomy" id="875328"/>
    <lineage>
        <taxon>Bacteria</taxon>
        <taxon>Bacillati</taxon>
        <taxon>Actinomycetota</taxon>
        <taxon>Actinomycetes</taxon>
        <taxon>Mycobacteriales</taxon>
        <taxon>Mycobacteriaceae</taxon>
        <taxon>Mycolicibacter</taxon>
    </lineage>
</organism>
<dbReference type="EMBL" id="LZIN01000038">
    <property type="protein sequence ID" value="OBG07259.1"/>
    <property type="molecule type" value="Genomic_DNA"/>
</dbReference>
<dbReference type="InterPro" id="IPR026954">
    <property type="entry name" value="PknH-like_Extracell"/>
</dbReference>
<dbReference type="Gene3D" id="3.40.1000.70">
    <property type="entry name" value="PknH-like extracellular domain"/>
    <property type="match status" value="1"/>
</dbReference>
<reference evidence="4" key="1">
    <citation type="submission" date="2016-06" db="EMBL/GenBank/DDBJ databases">
        <authorList>
            <person name="Sutton G."/>
            <person name="Brinkac L."/>
            <person name="Sanka R."/>
            <person name="Adams M."/>
            <person name="Lau E."/>
            <person name="Mehaffy C."/>
            <person name="Tameris M."/>
            <person name="Hatherill M."/>
            <person name="Hanekom W."/>
            <person name="Mahomed H."/>
            <person name="Mcshane H."/>
        </authorList>
    </citation>
    <scope>NUCLEOTIDE SEQUENCE [LARGE SCALE GENOMIC DNA]</scope>
    <source>
        <strain evidence="4">852014-51077_SCH5608930-a</strain>
    </source>
</reference>
<proteinExistence type="predicted"/>
<feature type="domain" description="PknH-like extracellular" evidence="2">
    <location>
        <begin position="43"/>
        <end position="195"/>
    </location>
</feature>
<comment type="caution">
    <text evidence="3">The sequence shown here is derived from an EMBL/GenBank/DDBJ whole genome shotgun (WGS) entry which is preliminary data.</text>
</comment>
<gene>
    <name evidence="3" type="ORF">A5771_06280</name>
</gene>
<accession>A0A1A2ERZ7</accession>
<dbReference type="PROSITE" id="PS51257">
    <property type="entry name" value="PROKAR_LIPOPROTEIN"/>
    <property type="match status" value="1"/>
</dbReference>
<evidence type="ECO:0000313" key="4">
    <source>
        <dbReference type="Proteomes" id="UP000093985"/>
    </source>
</evidence>
<dbReference type="Pfam" id="PF14032">
    <property type="entry name" value="PknH_C"/>
    <property type="match status" value="1"/>
</dbReference>
<dbReference type="Proteomes" id="UP000093985">
    <property type="component" value="Unassembled WGS sequence"/>
</dbReference>
<name>A0A1A2ERZ7_MYCSD</name>
<dbReference type="AlphaFoldDB" id="A0A1A2ERZ7"/>
<dbReference type="InterPro" id="IPR038232">
    <property type="entry name" value="PknH-like_Extracell_sf"/>
</dbReference>
<evidence type="ECO:0000313" key="3">
    <source>
        <dbReference type="EMBL" id="OBG07259.1"/>
    </source>
</evidence>